<evidence type="ECO:0000259" key="2">
    <source>
        <dbReference type="PROSITE" id="PS50829"/>
    </source>
</evidence>
<dbReference type="Gene3D" id="3.30.1490.40">
    <property type="match status" value="1"/>
</dbReference>
<dbReference type="PANTHER" id="PTHR13138:SF3">
    <property type="entry name" value="CD2 ANTIGEN CYTOPLASMIC TAIL-BINDING PROTEIN 2"/>
    <property type="match status" value="1"/>
</dbReference>
<evidence type="ECO:0000313" key="3">
    <source>
        <dbReference type="EMBL" id="PVU99447.1"/>
    </source>
</evidence>
<comment type="caution">
    <text evidence="3">The sequence shown here is derived from an EMBL/GenBank/DDBJ whole genome shotgun (WGS) entry which is preliminary data.</text>
</comment>
<feature type="domain" description="GYF" evidence="2">
    <location>
        <begin position="367"/>
        <end position="422"/>
    </location>
</feature>
<proteinExistence type="predicted"/>
<dbReference type="STRING" id="61424.A0A2T9Z4C3"/>
<dbReference type="OrthoDB" id="331341at2759"/>
<dbReference type="AlphaFoldDB" id="A0A2T9Z4C3"/>
<dbReference type="SUPFAM" id="SSF55277">
    <property type="entry name" value="GYF domain"/>
    <property type="match status" value="1"/>
</dbReference>
<gene>
    <name evidence="3" type="ORF">BB559_000684</name>
</gene>
<feature type="compositionally biased region" description="Low complexity" evidence="1">
    <location>
        <begin position="30"/>
        <end position="39"/>
    </location>
</feature>
<dbReference type="InterPro" id="IPR035445">
    <property type="entry name" value="GYF-like_dom_sf"/>
</dbReference>
<feature type="compositionally biased region" description="Basic and acidic residues" evidence="1">
    <location>
        <begin position="44"/>
        <end position="87"/>
    </location>
</feature>
<dbReference type="InterPro" id="IPR003169">
    <property type="entry name" value="GYF"/>
</dbReference>
<dbReference type="PANTHER" id="PTHR13138">
    <property type="entry name" value="PROTEIN LIN1"/>
    <property type="match status" value="1"/>
</dbReference>
<dbReference type="PROSITE" id="PS50829">
    <property type="entry name" value="GYF"/>
    <property type="match status" value="1"/>
</dbReference>
<protein>
    <recommendedName>
        <fullName evidence="2">GYF domain-containing protein</fullName>
    </recommendedName>
</protein>
<dbReference type="SMART" id="SM00444">
    <property type="entry name" value="GYF"/>
    <property type="match status" value="1"/>
</dbReference>
<dbReference type="Pfam" id="PF02213">
    <property type="entry name" value="GYF"/>
    <property type="match status" value="1"/>
</dbReference>
<dbReference type="Proteomes" id="UP000245699">
    <property type="component" value="Unassembled WGS sequence"/>
</dbReference>
<accession>A0A2T9Z4C3</accession>
<dbReference type="InterPro" id="IPR039905">
    <property type="entry name" value="CD2BP2/Lin1"/>
</dbReference>
<evidence type="ECO:0000256" key="1">
    <source>
        <dbReference type="SAM" id="MobiDB-lite"/>
    </source>
</evidence>
<feature type="compositionally biased region" description="Polar residues" evidence="1">
    <location>
        <begin position="88"/>
        <end position="104"/>
    </location>
</feature>
<dbReference type="GO" id="GO:0005682">
    <property type="term" value="C:U5 snRNP"/>
    <property type="evidence" value="ECO:0007669"/>
    <property type="project" value="InterPro"/>
</dbReference>
<dbReference type="EMBL" id="MBFT01000035">
    <property type="protein sequence ID" value="PVU99447.1"/>
    <property type="molecule type" value="Genomic_DNA"/>
</dbReference>
<evidence type="ECO:0000313" key="4">
    <source>
        <dbReference type="Proteomes" id="UP000245699"/>
    </source>
</evidence>
<keyword evidence="4" id="KW-1185">Reference proteome</keyword>
<feature type="region of interest" description="Disordered" evidence="1">
    <location>
        <begin position="1"/>
        <end position="109"/>
    </location>
</feature>
<reference evidence="3 4" key="1">
    <citation type="journal article" date="2018" name="MBio">
        <title>Comparative Genomics Reveals the Core Gene Toolbox for the Fungus-Insect Symbiosis.</title>
        <authorList>
            <person name="Wang Y."/>
            <person name="Stata M."/>
            <person name="Wang W."/>
            <person name="Stajich J.E."/>
            <person name="White M.M."/>
            <person name="Moncalvo J.M."/>
        </authorList>
    </citation>
    <scope>NUCLEOTIDE SEQUENCE [LARGE SCALE GENOMIC DNA]</scope>
    <source>
        <strain evidence="3 4">AUS-77-4</strain>
    </source>
</reference>
<sequence>MNEDLQFDISNKSSKTRSILKHSYEDSSSEAENSNVSSDSEGEEEKKLRRYRNIDDPDVEKAKKAKRLKESFENDSETENKFHEKSNNKNLNFQNGKAPNQPTQSKKHDNEVKTLRIEEIEEAFNMKEEYKEGNFDEEGNFIWNKKDSDEVYDVWMADISKKDIKAALKAQLNKDKKSAQEIKDLNQKSIELFGNYSIETKDDLSCYLAMILEENESIISTLGKLQKLNKKLFSNKNRNAKNKTKETSDISKTEISKKISQLTEIGDRLLLLGCMNCYEWTKESLIDDLGFKLKNYIKKYEPNQNSTVPILPVNNTETNMKSNNISNEINNEPSDTEGGGLLDDLHTGFEGNIVENTGSVSTTSSSDIMWEYKWSNNPGVDTWGPFPSSNMQSWKDGGFFNEETVVRKVGDSTFTPALKTNF</sequence>
<name>A0A2T9Z4C3_9FUNG</name>
<organism evidence="3 4">
    <name type="scientific">Furculomyces boomerangus</name>
    <dbReference type="NCBI Taxonomy" id="61424"/>
    <lineage>
        <taxon>Eukaryota</taxon>
        <taxon>Fungi</taxon>
        <taxon>Fungi incertae sedis</taxon>
        <taxon>Zoopagomycota</taxon>
        <taxon>Kickxellomycotina</taxon>
        <taxon>Harpellomycetes</taxon>
        <taxon>Harpellales</taxon>
        <taxon>Harpellaceae</taxon>
        <taxon>Furculomyces</taxon>
    </lineage>
</organism>